<dbReference type="Proteomes" id="UP000886520">
    <property type="component" value="Chromosome 25"/>
</dbReference>
<dbReference type="AlphaFoldDB" id="A0A9D4Z371"/>
<reference evidence="2" key="1">
    <citation type="submission" date="2021-01" db="EMBL/GenBank/DDBJ databases">
        <title>Adiantum capillus-veneris genome.</title>
        <authorList>
            <person name="Fang Y."/>
            <person name="Liao Q."/>
        </authorList>
    </citation>
    <scope>NUCLEOTIDE SEQUENCE</scope>
    <source>
        <strain evidence="2">H3</strain>
        <tissue evidence="2">Leaf</tissue>
    </source>
</reference>
<evidence type="ECO:0000313" key="2">
    <source>
        <dbReference type="EMBL" id="KAI5059394.1"/>
    </source>
</evidence>
<comment type="caution">
    <text evidence="2">The sequence shown here is derived from an EMBL/GenBank/DDBJ whole genome shotgun (WGS) entry which is preliminary data.</text>
</comment>
<feature type="chain" id="PRO_5039110480" evidence="1">
    <location>
        <begin position="29"/>
        <end position="218"/>
    </location>
</feature>
<gene>
    <name evidence="2" type="ORF">GOP47_0025713</name>
</gene>
<feature type="signal peptide" evidence="1">
    <location>
        <begin position="1"/>
        <end position="28"/>
    </location>
</feature>
<proteinExistence type="predicted"/>
<organism evidence="2 3">
    <name type="scientific">Adiantum capillus-veneris</name>
    <name type="common">Maidenhair fern</name>
    <dbReference type="NCBI Taxonomy" id="13818"/>
    <lineage>
        <taxon>Eukaryota</taxon>
        <taxon>Viridiplantae</taxon>
        <taxon>Streptophyta</taxon>
        <taxon>Embryophyta</taxon>
        <taxon>Tracheophyta</taxon>
        <taxon>Polypodiopsida</taxon>
        <taxon>Polypodiidae</taxon>
        <taxon>Polypodiales</taxon>
        <taxon>Pteridineae</taxon>
        <taxon>Pteridaceae</taxon>
        <taxon>Vittarioideae</taxon>
        <taxon>Adiantum</taxon>
    </lineage>
</organism>
<accession>A0A9D4Z371</accession>
<protein>
    <submittedName>
        <fullName evidence="2">Uncharacterized protein</fullName>
    </submittedName>
</protein>
<evidence type="ECO:0000256" key="1">
    <source>
        <dbReference type="SAM" id="SignalP"/>
    </source>
</evidence>
<dbReference type="PANTHER" id="PTHR36806">
    <property type="entry name" value="ADENINE PHOSPHORIBOSYLTRANSFERASE"/>
    <property type="match status" value="1"/>
</dbReference>
<name>A0A9D4Z371_ADICA</name>
<dbReference type="OrthoDB" id="641593at2759"/>
<sequence length="218" mass="24539">MNGRRLWESTRAYGLIALIVLSATSCTSAPPPPSGLSWRTAHSLASSLLHRICNHRLAKGDTEGAERIKHMLSSFDSGLFFWTNMGSIAWDYAVHYSWRSLNPSQIFDVLRLIGDIQSALTEFAQLRTDMDRLRWISINYSRILQLAKASLQKLLKLFDHPGALRNLVLSLQTEVLTGDILRDAMQLGADDLRSLVQVVKEMVLRYYGQTSTQSSSEL</sequence>
<dbReference type="PROSITE" id="PS51257">
    <property type="entry name" value="PROKAR_LIPOPROTEIN"/>
    <property type="match status" value="1"/>
</dbReference>
<evidence type="ECO:0000313" key="3">
    <source>
        <dbReference type="Proteomes" id="UP000886520"/>
    </source>
</evidence>
<keyword evidence="3" id="KW-1185">Reference proteome</keyword>
<keyword evidence="1" id="KW-0732">Signal</keyword>
<dbReference type="EMBL" id="JABFUD020000025">
    <property type="protein sequence ID" value="KAI5059394.1"/>
    <property type="molecule type" value="Genomic_DNA"/>
</dbReference>